<evidence type="ECO:0000256" key="9">
    <source>
        <dbReference type="ARBA" id="ARBA00023160"/>
    </source>
</evidence>
<dbReference type="Proteomes" id="UP000051992">
    <property type="component" value="Unassembled WGS sequence"/>
</dbReference>
<feature type="active site" description="Proton acceptor; specific for D-alanine" evidence="12">
    <location>
        <position position="166"/>
    </location>
</feature>
<dbReference type="SMART" id="SM01005">
    <property type="entry name" value="Ala_racemase_C"/>
    <property type="match status" value="1"/>
</dbReference>
<comment type="catalytic activity">
    <reaction evidence="11">
        <text>apo-[ACP] + CoA = holo-[ACP] + adenosine 3',5'-bisphosphate + H(+)</text>
        <dbReference type="Rhea" id="RHEA:12068"/>
        <dbReference type="Rhea" id="RHEA-COMP:9685"/>
        <dbReference type="Rhea" id="RHEA-COMP:9690"/>
        <dbReference type="ChEBI" id="CHEBI:15378"/>
        <dbReference type="ChEBI" id="CHEBI:29999"/>
        <dbReference type="ChEBI" id="CHEBI:57287"/>
        <dbReference type="ChEBI" id="CHEBI:58343"/>
        <dbReference type="ChEBI" id="CHEBI:64479"/>
        <dbReference type="EC" id="2.7.8.7"/>
    </reaction>
</comment>
<dbReference type="SUPFAM" id="SSF56214">
    <property type="entry name" value="4'-phosphopantetheinyl transferase"/>
    <property type="match status" value="1"/>
</dbReference>
<keyword evidence="8 11" id="KW-0443">Lipid metabolism</keyword>
<evidence type="ECO:0000256" key="13">
    <source>
        <dbReference type="PIRSR" id="PIRSR600821-50"/>
    </source>
</evidence>
<evidence type="ECO:0000259" key="15">
    <source>
        <dbReference type="SMART" id="SM01005"/>
    </source>
</evidence>
<evidence type="ECO:0000256" key="8">
    <source>
        <dbReference type="ARBA" id="ARBA00023098"/>
    </source>
</evidence>
<keyword evidence="7 12" id="KW-0663">Pyridoxal phosphate</keyword>
<feature type="binding site" evidence="11">
    <location>
        <position position="8"/>
    </location>
    <ligand>
        <name>Mg(2+)</name>
        <dbReference type="ChEBI" id="CHEBI:18420"/>
    </ligand>
</feature>
<evidence type="ECO:0000313" key="17">
    <source>
        <dbReference type="Proteomes" id="UP000051992"/>
    </source>
</evidence>
<evidence type="ECO:0000256" key="3">
    <source>
        <dbReference type="ARBA" id="ARBA00022679"/>
    </source>
</evidence>
<dbReference type="Gene3D" id="3.90.470.20">
    <property type="entry name" value="4'-phosphopantetheinyl transferase domain"/>
    <property type="match status" value="1"/>
</dbReference>
<dbReference type="NCBIfam" id="TIGR00492">
    <property type="entry name" value="alr"/>
    <property type="match status" value="1"/>
</dbReference>
<comment type="caution">
    <text evidence="16">The sequence shown here is derived from an EMBL/GenBank/DDBJ whole genome shotgun (WGS) entry which is preliminary data.</text>
</comment>
<evidence type="ECO:0000256" key="2">
    <source>
        <dbReference type="ARBA" id="ARBA00022516"/>
    </source>
</evidence>
<comment type="catalytic activity">
    <reaction evidence="12">
        <text>L-alanine = D-alanine</text>
        <dbReference type="Rhea" id="RHEA:20249"/>
        <dbReference type="ChEBI" id="CHEBI:57416"/>
        <dbReference type="ChEBI" id="CHEBI:57972"/>
        <dbReference type="EC" id="5.1.1.1"/>
    </reaction>
</comment>
<dbReference type="InterPro" id="IPR009006">
    <property type="entry name" value="Ala_racemase/Decarboxylase_C"/>
</dbReference>
<keyword evidence="2 11" id="KW-0444">Lipid biosynthesis</keyword>
<dbReference type="InterPro" id="IPR001608">
    <property type="entry name" value="Ala_racemase_N"/>
</dbReference>
<keyword evidence="10 12" id="KW-0413">Isomerase</keyword>
<dbReference type="GO" id="GO:0009252">
    <property type="term" value="P:peptidoglycan biosynthetic process"/>
    <property type="evidence" value="ECO:0007669"/>
    <property type="project" value="TreeGrafter"/>
</dbReference>
<dbReference type="Pfam" id="PF01168">
    <property type="entry name" value="Ala_racemase_N"/>
    <property type="match status" value="1"/>
</dbReference>
<dbReference type="SUPFAM" id="SSF51419">
    <property type="entry name" value="PLP-binding barrel"/>
    <property type="match status" value="1"/>
</dbReference>
<name>A0A0R2H8I8_WEIVI</name>
<accession>A0A0R2H8I8</accession>
<dbReference type="PATRIC" id="fig|1629.5.peg.1296"/>
<sequence length="497" mass="54691">MIVGTGTDIQTISAVAKMVERTPRTVNAILTEREREIYNQRRGKRQTAFLAGRFSVKEAYSKALGTGISQGVGFQDIEVLVGEHGEPIVTKGPQHDQLSVHISISHTGDLVHSLVILEQKMSDTQTALPVARHRPAWLEISGEALKHNIDYIRELTGTKRFCAVVKANAYGHGLEQVVPIMQAANVDQFAVAVMDEGIWLRQFGVTEPVMVLGLTPVQYVAEIVDNQLTVPVSSVAWLKEALRLLPQGAQLHVSVPVDTGMGRIGIRDRKELTEVIQLINANTNIIFDSIWTHFSTADTTNTAYFDQQLTKWHELIDDQAIPETNIRHLANSGTSLWHALPSHDMIRVGAGMYGFDSSQGTLPNRDLRPVMQLKAELVYVKQVPAGNSISYGATYTTSTDEWIGTLPIGYADGYPRSMQGMTALLPDGREIEIVGRIAMDQCMVRLPEALPVGTVVTLLGRVGDCEITLDDLAQQAQTIPYEIATSMAPRLPRQIVD</sequence>
<dbReference type="FunFam" id="3.20.20.10:FF:000002">
    <property type="entry name" value="Alanine racemase"/>
    <property type="match status" value="1"/>
</dbReference>
<keyword evidence="3 11" id="KW-0808">Transferase</keyword>
<dbReference type="SMR" id="A0A0R2H8I8"/>
<evidence type="ECO:0000256" key="7">
    <source>
        <dbReference type="ARBA" id="ARBA00022898"/>
    </source>
</evidence>
<evidence type="ECO:0000256" key="11">
    <source>
        <dbReference type="HAMAP-Rule" id="MF_00101"/>
    </source>
</evidence>
<dbReference type="HAMAP" id="MF_01201">
    <property type="entry name" value="Ala_racemase"/>
    <property type="match status" value="1"/>
</dbReference>
<feature type="active site" description="Proton acceptor; specific for L-alanine" evidence="12">
    <location>
        <position position="391"/>
    </location>
</feature>
<feature type="binding site" evidence="12 14">
    <location>
        <position position="439"/>
    </location>
    <ligand>
        <name>substrate</name>
    </ligand>
</feature>
<comment type="function">
    <text evidence="11">Transfers the 4'-phosphopantetheine moiety from coenzyme A to a Ser of acyl-carrier-protein.</text>
</comment>
<evidence type="ECO:0000256" key="1">
    <source>
        <dbReference type="ARBA" id="ARBA00001933"/>
    </source>
</evidence>
<dbReference type="PANTHER" id="PTHR30511">
    <property type="entry name" value="ALANINE RACEMASE"/>
    <property type="match status" value="1"/>
</dbReference>
<dbReference type="UniPathway" id="UPA00042">
    <property type="reaction ID" value="UER00497"/>
</dbReference>
<keyword evidence="6 11" id="KW-0460">Magnesium</keyword>
<keyword evidence="4 11" id="KW-0479">Metal-binding</keyword>
<dbReference type="GO" id="GO:0005829">
    <property type="term" value="C:cytosol"/>
    <property type="evidence" value="ECO:0007669"/>
    <property type="project" value="TreeGrafter"/>
</dbReference>
<dbReference type="InterPro" id="IPR008278">
    <property type="entry name" value="4-PPantetheinyl_Trfase_dom"/>
</dbReference>
<dbReference type="SUPFAM" id="SSF50621">
    <property type="entry name" value="Alanine racemase C-terminal domain-like"/>
    <property type="match status" value="1"/>
</dbReference>
<dbReference type="HAMAP" id="MF_00101">
    <property type="entry name" value="AcpS"/>
    <property type="match status" value="1"/>
</dbReference>
<evidence type="ECO:0000256" key="14">
    <source>
        <dbReference type="PIRSR" id="PIRSR600821-52"/>
    </source>
</evidence>
<evidence type="ECO:0000256" key="10">
    <source>
        <dbReference type="ARBA" id="ARBA00023235"/>
    </source>
</evidence>
<dbReference type="PANTHER" id="PTHR30511:SF0">
    <property type="entry name" value="ALANINE RACEMASE, CATABOLIC-RELATED"/>
    <property type="match status" value="1"/>
</dbReference>
<feature type="modified residue" description="N6-(pyridoxal phosphate)lysine" evidence="12 13">
    <location>
        <position position="166"/>
    </location>
</feature>
<dbReference type="InterPro" id="IPR020622">
    <property type="entry name" value="Ala_racemase_pyridoxalP-BS"/>
</dbReference>
<dbReference type="EC" id="5.1.1.1" evidence="12"/>
<keyword evidence="11" id="KW-0963">Cytoplasm</keyword>
<protein>
    <recommendedName>
        <fullName evidence="11 12">Multifunctional fusion protein</fullName>
    </recommendedName>
    <domain>
        <recommendedName>
            <fullName evidence="11">Holo-[acyl-carrier-protein] synthase</fullName>
            <shortName evidence="11">Holo-ACP synthase</shortName>
            <ecNumber evidence="11">2.7.8.7</ecNumber>
        </recommendedName>
        <alternativeName>
            <fullName evidence="11">4'-phosphopantetheinyl transferase AcpS</fullName>
        </alternativeName>
    </domain>
    <domain>
        <recommendedName>
            <fullName evidence="12">Alanine racemase</fullName>
            <ecNumber evidence="12">5.1.1.1</ecNumber>
        </recommendedName>
    </domain>
</protein>
<reference evidence="16 17" key="1">
    <citation type="journal article" date="2015" name="Genome Announc.">
        <title>Expanding the biotechnology potential of lactobacilli through comparative genomics of 213 strains and associated genera.</title>
        <authorList>
            <person name="Sun Z."/>
            <person name="Harris H.M."/>
            <person name="McCann A."/>
            <person name="Guo C."/>
            <person name="Argimon S."/>
            <person name="Zhang W."/>
            <person name="Yang X."/>
            <person name="Jeffery I.B."/>
            <person name="Cooney J.C."/>
            <person name="Kagawa T.F."/>
            <person name="Liu W."/>
            <person name="Song Y."/>
            <person name="Salvetti E."/>
            <person name="Wrobel A."/>
            <person name="Rasinkangas P."/>
            <person name="Parkhill J."/>
            <person name="Rea M.C."/>
            <person name="O'Sullivan O."/>
            <person name="Ritari J."/>
            <person name="Douillard F.P."/>
            <person name="Paul Ross R."/>
            <person name="Yang R."/>
            <person name="Briner A.E."/>
            <person name="Felis G.E."/>
            <person name="de Vos W.M."/>
            <person name="Barrangou R."/>
            <person name="Klaenhammer T.R."/>
            <person name="Caufield P.W."/>
            <person name="Cui Y."/>
            <person name="Zhang H."/>
            <person name="O'Toole P.W."/>
        </authorList>
    </citation>
    <scope>NUCLEOTIDE SEQUENCE [LARGE SCALE GENOMIC DNA]</scope>
    <source>
        <strain evidence="16 17">DSM 20410</strain>
    </source>
</reference>
<evidence type="ECO:0000256" key="6">
    <source>
        <dbReference type="ARBA" id="ARBA00022842"/>
    </source>
</evidence>
<dbReference type="GO" id="GO:0006633">
    <property type="term" value="P:fatty acid biosynthetic process"/>
    <property type="evidence" value="ECO:0007669"/>
    <property type="project" value="UniProtKB-UniRule"/>
</dbReference>
<dbReference type="Pfam" id="PF00842">
    <property type="entry name" value="Ala_racemase_C"/>
    <property type="match status" value="1"/>
</dbReference>
<dbReference type="Pfam" id="PF01648">
    <property type="entry name" value="ACPS"/>
    <property type="match status" value="1"/>
</dbReference>
<dbReference type="EC" id="2.7.8.7" evidence="11"/>
<dbReference type="GO" id="GO:0008897">
    <property type="term" value="F:holo-[acyl-carrier-protein] synthase activity"/>
    <property type="evidence" value="ECO:0007669"/>
    <property type="project" value="UniProtKB-UniRule"/>
</dbReference>
<gene>
    <name evidence="11" type="primary">acpS</name>
    <name evidence="16" type="ORF">IV50_GL001283</name>
</gene>
<dbReference type="AlphaFoldDB" id="A0A0R2H8I8"/>
<dbReference type="OrthoDB" id="9813814at2"/>
<dbReference type="Gene3D" id="2.40.37.10">
    <property type="entry name" value="Lyase, Ornithine Decarboxylase, Chain A, domain 1"/>
    <property type="match status" value="1"/>
</dbReference>
<evidence type="ECO:0000256" key="12">
    <source>
        <dbReference type="HAMAP-Rule" id="MF_01201"/>
    </source>
</evidence>
<dbReference type="GO" id="GO:0030170">
    <property type="term" value="F:pyridoxal phosphate binding"/>
    <property type="evidence" value="ECO:0007669"/>
    <property type="project" value="UniProtKB-UniRule"/>
</dbReference>
<comment type="similarity">
    <text evidence="11">Belongs to the P-Pant transferase superfamily. AcpS family.</text>
</comment>
<dbReference type="RefSeq" id="WP_057746746.1">
    <property type="nucleotide sequence ID" value="NZ_BJLU01000006.1"/>
</dbReference>
<dbReference type="InterPro" id="IPR000821">
    <property type="entry name" value="Ala_racemase"/>
</dbReference>
<evidence type="ECO:0000256" key="4">
    <source>
        <dbReference type="ARBA" id="ARBA00022723"/>
    </source>
</evidence>
<comment type="cofactor">
    <cofactor evidence="11">
        <name>Mg(2+)</name>
        <dbReference type="ChEBI" id="CHEBI:18420"/>
    </cofactor>
</comment>
<evidence type="ECO:0000256" key="5">
    <source>
        <dbReference type="ARBA" id="ARBA00022832"/>
    </source>
</evidence>
<dbReference type="InterPro" id="IPR004568">
    <property type="entry name" value="Ppantetheine-prot_Trfase_dom"/>
</dbReference>
<feature type="domain" description="Alanine racemase C-terminal" evidence="15">
    <location>
        <begin position="370"/>
        <end position="496"/>
    </location>
</feature>
<keyword evidence="5 11" id="KW-0276">Fatty acid metabolism</keyword>
<comment type="subcellular location">
    <subcellularLocation>
        <location evidence="11">Cytoplasm</location>
    </subcellularLocation>
</comment>
<dbReference type="PRINTS" id="PR00992">
    <property type="entry name" value="ALARACEMASE"/>
</dbReference>
<dbReference type="NCBIfam" id="TIGR00516">
    <property type="entry name" value="acpS"/>
    <property type="match status" value="1"/>
</dbReference>
<dbReference type="EMBL" id="JQBM01000004">
    <property type="protein sequence ID" value="KRN45940.1"/>
    <property type="molecule type" value="Genomic_DNA"/>
</dbReference>
<proteinExistence type="inferred from homology"/>
<dbReference type="GO" id="GO:0008784">
    <property type="term" value="F:alanine racemase activity"/>
    <property type="evidence" value="ECO:0007669"/>
    <property type="project" value="UniProtKB-UniRule"/>
</dbReference>
<dbReference type="InterPro" id="IPR029066">
    <property type="entry name" value="PLP-binding_barrel"/>
</dbReference>
<comment type="similarity">
    <text evidence="12">Belongs to the alanine racemase family.</text>
</comment>
<dbReference type="GO" id="GO:0030632">
    <property type="term" value="P:D-alanine biosynthetic process"/>
    <property type="evidence" value="ECO:0007669"/>
    <property type="project" value="UniProtKB-UniRule"/>
</dbReference>
<dbReference type="InterPro" id="IPR002582">
    <property type="entry name" value="ACPS"/>
</dbReference>
<dbReference type="Gene3D" id="3.20.20.10">
    <property type="entry name" value="Alanine racemase"/>
    <property type="match status" value="1"/>
</dbReference>
<evidence type="ECO:0000313" key="16">
    <source>
        <dbReference type="EMBL" id="KRN45940.1"/>
    </source>
</evidence>
<dbReference type="InterPro" id="IPR011079">
    <property type="entry name" value="Ala_racemase_C"/>
</dbReference>
<comment type="pathway">
    <text evidence="12">Amino-acid biosynthesis; D-alanine biosynthesis; D-alanine from L-alanine: step 1/1.</text>
</comment>
<organism evidence="16 17">
    <name type="scientific">Weissella viridescens</name>
    <name type="common">Lactobacillus viridescens</name>
    <dbReference type="NCBI Taxonomy" id="1629"/>
    <lineage>
        <taxon>Bacteria</taxon>
        <taxon>Bacillati</taxon>
        <taxon>Bacillota</taxon>
        <taxon>Bacilli</taxon>
        <taxon>Lactobacillales</taxon>
        <taxon>Lactobacillaceae</taxon>
        <taxon>Weissella</taxon>
    </lineage>
</organism>
<comment type="cofactor">
    <cofactor evidence="1 12 13">
        <name>pyridoxal 5'-phosphate</name>
        <dbReference type="ChEBI" id="CHEBI:597326"/>
    </cofactor>
</comment>
<feature type="binding site" evidence="11">
    <location>
        <position position="58"/>
    </location>
    <ligand>
        <name>Mg(2+)</name>
        <dbReference type="ChEBI" id="CHEBI:18420"/>
    </ligand>
</feature>
<dbReference type="InterPro" id="IPR037143">
    <property type="entry name" value="4-PPantetheinyl_Trfase_dom_sf"/>
</dbReference>
<keyword evidence="17" id="KW-1185">Reference proteome</keyword>
<dbReference type="GO" id="GO:0000287">
    <property type="term" value="F:magnesium ion binding"/>
    <property type="evidence" value="ECO:0007669"/>
    <property type="project" value="UniProtKB-UniRule"/>
</dbReference>
<comment type="function">
    <text evidence="12">Catalyzes the interconversion of L-alanine and D-alanine. May also act on other amino acids.</text>
</comment>
<keyword evidence="9 11" id="KW-0275">Fatty acid biosynthesis</keyword>
<dbReference type="CDD" id="cd00430">
    <property type="entry name" value="PLPDE_III_AR"/>
    <property type="match status" value="1"/>
</dbReference>
<dbReference type="PROSITE" id="PS00395">
    <property type="entry name" value="ALANINE_RACEMASE"/>
    <property type="match status" value="1"/>
</dbReference>
<dbReference type="NCBIfam" id="TIGR00556">
    <property type="entry name" value="pantethn_trn"/>
    <property type="match status" value="1"/>
</dbReference>
<feature type="binding site" evidence="12 14">
    <location>
        <position position="263"/>
    </location>
    <ligand>
        <name>substrate</name>
    </ligand>
</feature>